<proteinExistence type="predicted"/>
<dbReference type="Proteomes" id="UP001165960">
    <property type="component" value="Unassembled WGS sequence"/>
</dbReference>
<evidence type="ECO:0000313" key="2">
    <source>
        <dbReference type="Proteomes" id="UP001165960"/>
    </source>
</evidence>
<organism evidence="1 2">
    <name type="scientific">Entomophthora muscae</name>
    <dbReference type="NCBI Taxonomy" id="34485"/>
    <lineage>
        <taxon>Eukaryota</taxon>
        <taxon>Fungi</taxon>
        <taxon>Fungi incertae sedis</taxon>
        <taxon>Zoopagomycota</taxon>
        <taxon>Entomophthoromycotina</taxon>
        <taxon>Entomophthoromycetes</taxon>
        <taxon>Entomophthorales</taxon>
        <taxon>Entomophthoraceae</taxon>
        <taxon>Entomophthora</taxon>
    </lineage>
</organism>
<keyword evidence="2" id="KW-1185">Reference proteome</keyword>
<sequence>MYYLTFIFTSIIALVSGETIEGSYIIKLRGETRISIDTHLDLVRSMFNNRVAGNEIKTVYRNLDSIYHAKLTSDVLEKVQALTEVEYIEKDSVVTINTIQTDSPWGLARISQKTKLAGSSYNYTYAADGTGVFVYVVDTGIMVDHPGFEGRASFGAKFAGSNNKDENGHGTHCAGTIGSKSYGVAKNATLVAVRVLDGSGSGTNSGVLSGINWVAGDKKGPKGNVISMSLGGGKSKAVNDAVEAAIKKGIVVVVAGGNDNDDACDYSPASAPNAITVAASDINDKRATFSNYGKCIDVFAPGVNIKSTWNDGATKSISGTSMATPHVAGLAAYFLSQESATPSELGAKIVSLSSKDAIANAGSWSPNLFVYNNVA</sequence>
<accession>A0ACC2TKD3</accession>
<protein>
    <submittedName>
        <fullName evidence="1">Uncharacterized protein</fullName>
    </submittedName>
</protein>
<name>A0ACC2TKD3_9FUNG</name>
<reference evidence="1" key="1">
    <citation type="submission" date="2022-04" db="EMBL/GenBank/DDBJ databases">
        <title>Genome of the entomopathogenic fungus Entomophthora muscae.</title>
        <authorList>
            <person name="Elya C."/>
            <person name="Lovett B.R."/>
            <person name="Lee E."/>
            <person name="Macias A.M."/>
            <person name="Hajek A.E."/>
            <person name="De Bivort B.L."/>
            <person name="Kasson M.T."/>
            <person name="De Fine Licht H.H."/>
            <person name="Stajich J.E."/>
        </authorList>
    </citation>
    <scope>NUCLEOTIDE SEQUENCE</scope>
    <source>
        <strain evidence="1">Berkeley</strain>
    </source>
</reference>
<gene>
    <name evidence="1" type="ORF">DSO57_1039316</name>
</gene>
<dbReference type="EMBL" id="QTSX02002761">
    <property type="protein sequence ID" value="KAJ9075113.1"/>
    <property type="molecule type" value="Genomic_DNA"/>
</dbReference>
<evidence type="ECO:0000313" key="1">
    <source>
        <dbReference type="EMBL" id="KAJ9075113.1"/>
    </source>
</evidence>
<comment type="caution">
    <text evidence="1">The sequence shown here is derived from an EMBL/GenBank/DDBJ whole genome shotgun (WGS) entry which is preliminary data.</text>
</comment>